<evidence type="ECO:0000256" key="2">
    <source>
        <dbReference type="ARBA" id="ARBA00022553"/>
    </source>
</evidence>
<keyword evidence="2" id="KW-0597">Phosphoprotein</keyword>
<protein>
    <recommendedName>
        <fullName evidence="7">Carrier domain-containing protein</fullName>
    </recommendedName>
</protein>
<feature type="domain" description="Carrier" evidence="7">
    <location>
        <begin position="3670"/>
        <end position="3743"/>
    </location>
</feature>
<dbReference type="Pfam" id="PF13193">
    <property type="entry name" value="AMP-binding_C"/>
    <property type="match status" value="3"/>
</dbReference>
<dbReference type="InterPro" id="IPR001031">
    <property type="entry name" value="Thioesterase"/>
</dbReference>
<keyword evidence="3" id="KW-0436">Ligase</keyword>
<dbReference type="Pfam" id="PF00668">
    <property type="entry name" value="Condensation"/>
    <property type="match status" value="7"/>
</dbReference>
<evidence type="ECO:0000313" key="9">
    <source>
        <dbReference type="Proteomes" id="UP000326532"/>
    </source>
</evidence>
<dbReference type="SUPFAM" id="SSF56801">
    <property type="entry name" value="Acetyl-CoA synthetase-like"/>
    <property type="match status" value="6"/>
</dbReference>
<evidence type="ECO:0000259" key="7">
    <source>
        <dbReference type="PROSITE" id="PS50075"/>
    </source>
</evidence>
<dbReference type="EMBL" id="ML734956">
    <property type="protein sequence ID" value="KAB8207564.1"/>
    <property type="molecule type" value="Genomic_DNA"/>
</dbReference>
<dbReference type="Gene3D" id="3.30.300.30">
    <property type="match status" value="7"/>
</dbReference>
<comment type="similarity">
    <text evidence="6">Belongs to the NRP synthetase family.</text>
</comment>
<dbReference type="Gene3D" id="3.40.50.12780">
    <property type="entry name" value="N-terminal domain of ligase-like"/>
    <property type="match status" value="5"/>
</dbReference>
<dbReference type="InterPro" id="IPR025110">
    <property type="entry name" value="AMP-bd_C"/>
</dbReference>
<reference evidence="8 9" key="1">
    <citation type="submission" date="2019-04" db="EMBL/GenBank/DDBJ databases">
        <title>Fungal friends and foes A comparative genomics study of 23 Aspergillus species from section Flavi.</title>
        <authorList>
            <consortium name="DOE Joint Genome Institute"/>
            <person name="Kjaerbolling I."/>
            <person name="Vesth T.C."/>
            <person name="Frisvad J.C."/>
            <person name="Nybo J.L."/>
            <person name="Theobald S."/>
            <person name="Kildgaard S."/>
            <person name="Petersen T.I."/>
            <person name="Kuo A."/>
            <person name="Sato A."/>
            <person name="Lyhne E.K."/>
            <person name="Kogle M.E."/>
            <person name="Wiebenga A."/>
            <person name="Kun R.S."/>
            <person name="Lubbers R.J."/>
            <person name="Makela M.R."/>
            <person name="Barry K."/>
            <person name="Chovatia M."/>
            <person name="Clum A."/>
            <person name="Daum C."/>
            <person name="Haridas S."/>
            <person name="He G."/>
            <person name="LaButti K."/>
            <person name="Lipzen A."/>
            <person name="Mondo S."/>
            <person name="Pangilinan J."/>
            <person name="Riley R."/>
            <person name="Salamov A."/>
            <person name="Simmons B.A."/>
            <person name="Magnuson J.K."/>
            <person name="Henrissat B."/>
            <person name="Mortensen U.H."/>
            <person name="Larsen T.O."/>
            <person name="De vries R.P."/>
            <person name="Grigoriev I.V."/>
            <person name="Machida M."/>
            <person name="Baker S.E."/>
            <person name="Andersen M.R."/>
        </authorList>
    </citation>
    <scope>NUCLEOTIDE SEQUENCE [LARGE SCALE GENOMIC DNA]</scope>
    <source>
        <strain evidence="8 9">CBS 117618</strain>
    </source>
</reference>
<evidence type="ECO:0000256" key="4">
    <source>
        <dbReference type="ARBA" id="ARBA00022679"/>
    </source>
</evidence>
<dbReference type="InterPro" id="IPR009081">
    <property type="entry name" value="PP-bd_ACP"/>
</dbReference>
<dbReference type="SUPFAM" id="SSF47336">
    <property type="entry name" value="ACP-like"/>
    <property type="match status" value="6"/>
</dbReference>
<feature type="domain" description="Carrier" evidence="7">
    <location>
        <begin position="995"/>
        <end position="1071"/>
    </location>
</feature>
<name>A0A5N6DRS4_ASPPA</name>
<evidence type="ECO:0000256" key="1">
    <source>
        <dbReference type="ARBA" id="ARBA00022450"/>
    </source>
</evidence>
<dbReference type="InterPro" id="IPR036736">
    <property type="entry name" value="ACP-like_sf"/>
</dbReference>
<evidence type="ECO:0000313" key="8">
    <source>
        <dbReference type="EMBL" id="KAB8207564.1"/>
    </source>
</evidence>
<dbReference type="InterPro" id="IPR020845">
    <property type="entry name" value="AMP-binding_CS"/>
</dbReference>
<dbReference type="Pfam" id="PF00550">
    <property type="entry name" value="PP-binding"/>
    <property type="match status" value="6"/>
</dbReference>
<dbReference type="SUPFAM" id="SSF53474">
    <property type="entry name" value="alpha/beta-Hydrolases"/>
    <property type="match status" value="1"/>
</dbReference>
<dbReference type="InterPro" id="IPR029063">
    <property type="entry name" value="SAM-dependent_MTases_sf"/>
</dbReference>
<dbReference type="NCBIfam" id="TIGR01733">
    <property type="entry name" value="AA-adenyl-dom"/>
    <property type="match status" value="6"/>
</dbReference>
<dbReference type="GO" id="GO:0031177">
    <property type="term" value="F:phosphopantetheine binding"/>
    <property type="evidence" value="ECO:0007669"/>
    <property type="project" value="InterPro"/>
</dbReference>
<dbReference type="PANTHER" id="PTHR45527">
    <property type="entry name" value="NONRIBOSOMAL PEPTIDE SYNTHETASE"/>
    <property type="match status" value="1"/>
</dbReference>
<dbReference type="GO" id="GO:0043041">
    <property type="term" value="P:amino acid activation for nonribosomal peptide biosynthetic process"/>
    <property type="evidence" value="ECO:0007669"/>
    <property type="project" value="TreeGrafter"/>
</dbReference>
<dbReference type="PROSITE" id="PS50075">
    <property type="entry name" value="CARRIER"/>
    <property type="match status" value="6"/>
</dbReference>
<feature type="domain" description="Carrier" evidence="7">
    <location>
        <begin position="6324"/>
        <end position="6399"/>
    </location>
</feature>
<dbReference type="Gene3D" id="3.40.50.1820">
    <property type="entry name" value="alpha/beta hydrolase"/>
    <property type="match status" value="2"/>
</dbReference>
<dbReference type="GO" id="GO:0005737">
    <property type="term" value="C:cytoplasm"/>
    <property type="evidence" value="ECO:0007669"/>
    <property type="project" value="TreeGrafter"/>
</dbReference>
<dbReference type="Pfam" id="PF00975">
    <property type="entry name" value="Thioesterase"/>
    <property type="match status" value="1"/>
</dbReference>
<dbReference type="Gene3D" id="3.30.559.30">
    <property type="entry name" value="Nonribosomal peptide synthetase, condensation domain"/>
    <property type="match status" value="7"/>
</dbReference>
<dbReference type="Gene3D" id="3.40.50.150">
    <property type="entry name" value="Vaccinia Virus protein VP39"/>
    <property type="match status" value="1"/>
</dbReference>
<dbReference type="SUPFAM" id="SSF52777">
    <property type="entry name" value="CoA-dependent acyltransferases"/>
    <property type="match status" value="14"/>
</dbReference>
<dbReference type="InterPro" id="IPR001242">
    <property type="entry name" value="Condensation_dom"/>
</dbReference>
<dbReference type="CDD" id="cd19531">
    <property type="entry name" value="LCL_NRPS-like"/>
    <property type="match status" value="1"/>
</dbReference>
<evidence type="ECO:0000256" key="3">
    <source>
        <dbReference type="ARBA" id="ARBA00022598"/>
    </source>
</evidence>
<keyword evidence="4" id="KW-0808">Transferase</keyword>
<dbReference type="GO" id="GO:0016874">
    <property type="term" value="F:ligase activity"/>
    <property type="evidence" value="ECO:0007669"/>
    <property type="project" value="UniProtKB-KW"/>
</dbReference>
<dbReference type="FunFam" id="3.40.50.980:FF:000001">
    <property type="entry name" value="Non-ribosomal peptide synthetase"/>
    <property type="match status" value="1"/>
</dbReference>
<feature type="domain" description="Carrier" evidence="7">
    <location>
        <begin position="7464"/>
        <end position="7540"/>
    </location>
</feature>
<organism evidence="8 9">
    <name type="scientific">Aspergillus parasiticus</name>
    <dbReference type="NCBI Taxonomy" id="5067"/>
    <lineage>
        <taxon>Eukaryota</taxon>
        <taxon>Fungi</taxon>
        <taxon>Dikarya</taxon>
        <taxon>Ascomycota</taxon>
        <taxon>Pezizomycotina</taxon>
        <taxon>Eurotiomycetes</taxon>
        <taxon>Eurotiomycetidae</taxon>
        <taxon>Eurotiales</taxon>
        <taxon>Aspergillaceae</taxon>
        <taxon>Aspergillus</taxon>
        <taxon>Aspergillus subgen. Circumdati</taxon>
    </lineage>
</organism>
<dbReference type="SUPFAM" id="SSF53335">
    <property type="entry name" value="S-adenosyl-L-methionine-dependent methyltransferases"/>
    <property type="match status" value="1"/>
</dbReference>
<dbReference type="Proteomes" id="UP000326532">
    <property type="component" value="Unassembled WGS sequence"/>
</dbReference>
<keyword evidence="1" id="KW-0596">Phosphopantetheine</keyword>
<dbReference type="InterPro" id="IPR042099">
    <property type="entry name" value="ANL_N_sf"/>
</dbReference>
<dbReference type="CDD" id="cd05930">
    <property type="entry name" value="A_NRPS"/>
    <property type="match status" value="4"/>
</dbReference>
<proteinExistence type="inferred from homology"/>
<dbReference type="FunFam" id="3.30.300.30:FF:000084">
    <property type="entry name" value="Enniatin synthase"/>
    <property type="match status" value="1"/>
</dbReference>
<dbReference type="InterPro" id="IPR029058">
    <property type="entry name" value="AB_hydrolase_fold"/>
</dbReference>
<dbReference type="PANTHER" id="PTHR45527:SF1">
    <property type="entry name" value="FATTY ACID SYNTHASE"/>
    <property type="match status" value="1"/>
</dbReference>
<dbReference type="InterPro" id="IPR020806">
    <property type="entry name" value="PKS_PP-bd"/>
</dbReference>
<dbReference type="GO" id="GO:0016740">
    <property type="term" value="F:transferase activity"/>
    <property type="evidence" value="ECO:0007669"/>
    <property type="project" value="UniProtKB-KW"/>
</dbReference>
<dbReference type="InterPro" id="IPR023213">
    <property type="entry name" value="CAT-like_dom_sf"/>
</dbReference>
<sequence length="7781" mass="862595">MGSIGNVQCPLPPCVESMHAPSVMQEEMILSTVADPSHKSYFETYHFSAQGIVNQDQLDGAIHAVARKHAVLRSVFVHPTEFDSTNVQVAVLDQAYTLHRAKLLSLQPIGEEICFGILPLKSIGTDEWDGVMPWKFSLVVCEREQKSYITLRYHHALLDGWSARALLELVQQEMRNPGAVLKGSDFFSLVRQPLKRDWQQDETLLRERLAQIETSPILSPGPVANGDLRVGEVTREVPISSDICLPDRPAVPARLLRLALGMTICVFRNSDDSLFLEITSARSRLFPKDQQVLGPVLAPQVRNIHLKEHTTLGECMQLLRSSNDPQHNFSVSQLKSFLSESSRDLDVCLVCQTNESYPSNGVGDWEWIKGDARNDLPFILEILPPREGVFFAKIRYHQNRFEKQFTDSFLEFFCQTLTWMQATGDSIDHQTFAAAVSEICRRGDYRQRYLALNPRDVPDDPVSAHDLIEQAASKWPSKIALEAEHNHFMTYAELSNASDRVAKGLRHCLPRDQKDQPLVPICFDKSVDMVVAIVAVLKAGGAYVPLDPSQPRDRLVSILSACHATVVIAGQTDLQDVLHSTCSELSILVTSIESLSEHDKSTDELSGSEHPPSSSLAYVLFTSGSTGTPKGVMVEHRNLVAFMKAREGNADGTWTSTRLQLAAYSFDASIGDIFANLYRGGRLALVQRNKMLSNLNHWLEEMLITHLALTPTIGDLIISHLPPRLQTLMFGGEPFHQSFLAQAPAEARVWNTCGPTETVVDVACCILQQDNTDVPIGRPFGQCQIYILRREDSNTAVPPNAIGEICVAGPQVSRGYLGRPDLTNLGFVTDPFRPSQRMYRTGDLGRLNHRGMLEHLGRADGQIKLRGLRVETGEVEVTIKQSSSIIAQVSVSVNHLEGYDREALVAWIVPEASQGAQDIELAWKEDIMPSCQRRLVPYMIPEVWIMVSYLPLTVSGKLNRGTLSSWVKRVATGGTHDGLYVITAPWKAREITKRLPESPSERLLVATCANILGTTLHAVSMDSTFIALGGNSLLAMRLLAALRQEGMNCSLRDLLSPMALGDVARAMSPSSIPKKQITKAFYHEDSWERIVADFSIATDTIDAIYPCTPQQEGLIQTSLHGDKSAYFATITVHLGDTLNLRTFHAAWKRLVFGCDMLRTAFVSFSEVQHPPVSESNILQVVLSQSAEDVRRLVSLDNRNIAFQFGVVPLSAGISQGSVNEPWRLQLKIHHALYDEAFLSRIVAELCIVYEALEMESPEAALPPSRPFSAFVESLCNNDPEVSKGFWKKYMHDVVPATWPVASGIRRMREENGQDVEMTVVKSWTGNAVALGQKFQATPASIVRAALGLALAQYSQTDDVVFGEVSSGRFDHDRFTLGPCLATHPVRIQIDRKSSSGMLKLVTQALESYLATTPYQHCGLATIHRQTADPDLMAFQVLFAHQEAFVEYTAGSRFHIESAKLRNLGFPLILESRCDRPTGELAFECTFDQRYLGDQDVDWFLRSICRTLDMFSAAARDGLSDPRLITDVVDEEMRRAIEKWSTKRTPFRSTSTRNAEICAHELFEMQVDMTPQKIALQVNQSEFITYNELNKRCNQLSNALVNWLDSLGLEQSRDQQIVPLCFSNAVDMVIAMIAVLKAGAAYLPIDHNHPQERIQQILSLSGARVMLGDDEAETLEKLQAASKQANSTLITIKRLGTLYGGQTAKKSSFRPTPASLAYVIFTSGSTGKPKGVMVEHGNLAAFMQANEPEAVGTWTSVRLQLATATFDAATGETFGTLGCGGRLILGQTHEILAALPDWLERTNITHLFVTPRVAANFLTEINPPYLRTLHIGGEAFEPSILPHMPPGCDVYNVFGPTETTIYATHYKIRKGDGNRRNIPIGYPFGGCRLYILNPETLEQVPVGVIGEICIGGPQVTRGYQGRPELTSRSFLSDPHIVGERMYRSGDLGRLCGDGSIEHHGRIDSQIKLRGLRIEISEIESVCLEHAIATACTVIVLDRVDGQVLVAFIQTQKDQQTSTCSQDWAETESILHRHLDSRLPSYMVPSRFVPIEVMPLTTSGKVDRRQLGARAEKMDQAGKLFTSQHTNHAGSWEQGSIEDKIADAWVQVLGIDKANITPNVAFSRLGGDSIRAIRLLSLLRKAGLKLNMTDISNASTIFSQAKCATSHTVAAKKSTEDATDIDAHAGPVALGPIAGRYAGIQLKYASQRGEQIIDHFNQSVLLDVTTVCPLRLQHALQRLRNHHDPLRAIVHWSLDIPVEEWTIRIRPCSDIKPLVLDSPRTLTLQALRDQIQNRITGLDIRRGKVMDAELYRLDGDSRVFLFWTVHHFVVDIVSWQILRDDLNVLVWAKEEPESIALQPATMSFLVWTREGQMKSQDASLATGSIPEEPEILLSSFDSDRLPLWVRQPELVPIHPVNRTTTSASLSPSITALLLGRSNNVLSTEPLDLLLAGLAMTISKHFARAVDRLVIGLETHGRHTGTNTADLSRSIGWFTAIIPMILDCRCELSSIESVVRRVKDQRRLLMENDRGFRHFVASRWSTANARKSEIMPLVFNYQGVRQDPHDHDEMMLHPVQLPGLSWIETSPHAVPLSHAAFELYVHDRQAYIEATWPSDGEMDQEDIAALMGQQITNICQYLAEKDVLGKTSISASSTSAFGLLSDDCFDRVFSLYPEDTLDDIIPCTPMQRALLYEGIADHESRSYVTCRVWRIPTDQAICSQIEGAVKSLIQRHGILRTVFHIDPEVGPLALVLRDTQSPTASAVGHVKVKDHAEMEEMVTKLLCNPDYGNPMKQAFYVRIVHAADGSAARLIWLLHHSLIDAWSQDLLFSELTQILVDGCPTESLIPRPSFGSFARYVASDSRADHSHGKFWSETLIGVQPKSLPLSLMSSSPINAAAVVVEQACNLAILSENCISPAALVSLAWSLVLSEVLDTDDVTHGMLFSGRQVPLDGVADIIGPCISTVPIRTHLNRHGRVLDLLQSTEAAIRLAGSHSTVGVDGVARAAGVEAPALVNTLLNFFGVRTDVLENDGLNSILELDNVDDGLPPSITLSCWQREVDANIMVMRLERRHPLQTGIAQCLVERMAWYCHTLSHHMDRKLNSVLSITSNEDQLLTKWSQPVDSRPSDSYPCIHDLITGWAAQVPEKVAIQVAESQFVTYGEIDKESTAIARVIERLVDPRSGSTPPLIPICCDRSVDMVIAILAILKAGAAYVPLNISDPEGRLESILRQTGSTIIVDGLLDKDSRRKLHALGDRTSTSVYTVDDLSILPPSEVALREAHSESLAYVLFTSGSTGEPKGVMIEHRNLTSFITTQHNEIIGRWTSCRMPVAAYTFDVSMADLLISLAIGARVALVDSEKMLASLPYWADRMLATTLSMTPTLASLLARSLPPHVAVLMLAGEVFDPNIMKALPRECRVWNGYGPTETFYASFHPVDAQPTHAQVPIGRPFGGNRIYILRPGSNYRQPIGAIGEICIGGTQVARGYLGREDLTSRSFTRDPYNTQTVLYRTGDLGRFTDGGVMEYLGRMDDQIKIRGQRAEPAEIESVIYAASPRVAHAIVDLYQLKRGGGLPRLIAFISTKDPVPPRLCKTFLQEEVEPSCRNQLPGHMIPSTWVYVRTVPLTSSGKADKRKLRSWMLRLEEGETVPEASIIELSPSTQMNSEVHQDMSRGPESPTEILLKQSCARLFKVNEDIISLDKSFILSGGDSLLALQLNARLREKGLKCTPRDIVEAHSLAELATILKTSNEAVSPVHIADWTLDLNEMACLPDNGIQGWETIVQRVGIDPGQVRCVMPCTPFQEGVLSSSDESGSSAGYLAHMTVGLGKEIDVEALKYAWQETVDHEDMLRTTFIPADMDMTDIREPGQGSSFLQVVLYPESPQAGRVKTMKRVSTPATPNAALPSYPSLRGKAQQGHIPVAAIVAIGSQDGEGQECTLLITMHHALYDEAYLSLLLKDLSGRYRSITCNEVVPQVPEDQRIPFSTYVRFVHSKLGTAPSTSTVGKFWKSYLADATPSTWPLPHGMQSSITSVKRPETAVLEWTGNLRAAASKVQVTAAAIIRAALALTVAEHTNVTDVVLGEVSKGRPDIRGPGDARARFITGPCATTHPVRIRIADEGESKRRTMLQLLRESFTSYMETLPHQFYGLSRIREQSCRVDLLPFQVLFVYQDAFRQKEGIAGDDAFQIQGGNLGQMGFPIVVECSCLSGDSGVVFHCTYAPDVIDKPRIEWFLHHISQSIDALVQVDPARSDSLRSARVPLSAQETRQLKLWSRCHAAKDVEKVDDTMPTETSSIAHAFDDTARNMHEKVALQFAQHEYVTYGELQQRSTSLSMALQRHIVSLDDIGSQQPIIPICFERSTDMVVAILAILKAGAAFVPLEPGYPPERLISVVRTARASLIICGKEYKGNETLVSVCHATNTKLITLEDLKSRSASSGQAVISRYCRDDSRIAYVLFTSGSTGTPKGVVITHRNILAFMRYNNPDVHGRWYNSRMPVASYTFDVSMADIITTLCCGGRVVLVPVQKLLPSLGAWVDASITSHISLTPTIANMLWEPVKNAEIAFPFLGVLLLAGEVFDAQLMSYVPEECRVWNGYGPTETFYVTFYRVPKAHAKEQTSVSIGYPFGENVIHLLGFESNDHVPVGCIGEICVTGPQVAQGYLGQPELTKQRFKRDVLSQESEGFLYRTGDIGRFHPDGKLEYLGRFDRQIKIRGQRVELAEIEMAIAQHSFVDGCAVVVVNTPTGDSLVGFCVKASSQPPGKGWDANTAVQIKTWISTRLPAHMVPSYLFPLEGGLPRVPSGKVDRQLLAQRATDLLADSLLSSQGQDTYIAPTTEREKVICEIFEETLAQRVSVLDNFLHLGGHSILAIRAVSKINHRLHANLTFKDVFDFATARDLARQLESMATNDRSYTSIPRLPRDKTIVRQSFAQGRLWFLDQLHPGSTWYLMPFGLRIQGDLHLDALEAAVSAIEERHETLRTTFEHRDGQNVQVVHPFAHRQLRVVEVPPAVDEEGLLGALKKEQSTPFDLQVHPGWRPLVLRQNKRSHILSIVIHHIICDGWSVAVLLKELSTFYSAALHGSPIHAQLPPLPIQYRDFSVWESQKEQRVEHDRQLTYWIEKLTGSKPAEFICDKRRPQTPSRQAIFEEVRIDGAMYDQLRQYCKQHQLTPFIVLLAVFRATHYRLTREADATIGTPIANRGREELHDIIGLFVNVQCIRLKVDDHHTTFEDLVNQAKSTATEAFAHQDIPFDRIVSALQPDRETTQNPLVQTVFAVHPQTQGKEELEGLVTEQILLSRTTRFDLEFHFFQEENGLSGQVVFAQDMFFPETVKAMISVFYAVLECGLNQPSISIASMALLNDLSLHDMDDLLSIKRTDYPRDATVVDLFRQEARSHPDSIAIVHEGKEVTYGELDRQSDNIEQWLRSLHLDREKIVGVLAARSAEAITVFLGIMKADLAYLPLDASTPQTRICSVLSCISERITVIVVDGAQVAVPDVSLAHVDFVAFSSILDDQRHESSDNQKFESESSISATSLACVLFTSGSTGRPKGVMIEHRAIVRLAKDFNFAKAAGKPLAHMASLSFDVSTWEVFMPLLSGGVVVCVDAMTVLDYKALSDVYARHHVRAAMFTPALFKQCLHDTPSIVKNLDLLILGGDRLDPEDVFQAKQLTQGIILNGYGPTENTGASTMYPIPDEEPCVNGVPIGKPIGNSGAYVMDDSLNVVPKGVVGELVVTGDGLARGYTDPEKNEGRFVHVVIGQDTVRAYRTGDYARWRPIDGQLEYFGRRDDQVKIRGNRVEIGEIEHNILSHSAVRSAAVVMNGVGAEADLAAFVTLHPIHDDVAETERVDAWKNVFDTEAYDSFTHQPNRLGRDFVGWLSMYDGCNIDLTEMDEWLDDTLQTLLNGQDPGKVLEIGTGSGMILFNITKGLEEYVGIELVPKLAHMVEQVANADQRLAGRVKVHPGVADRVEDFIPGFIPDLVIINSVAQYFPSAGYLSEIVQKLIRLQGVKSLFFGDIRSYPLYDEFLVSKALHNGGAKATQEQVRKCIEESKAAETELLVDPAFFTSLTNQFPDQVAHVEILPKLMNATNELSCYRFSAVVHLKHATAATSITHQVEKKDWIDYTARSLDSRSLLEHLRSSQDNTIIAVENIPNRRTILERYIVDALKEEAQSRPIDTRSHWQVRHRNRAAQSSALLPRDLVAIANQAGFEVDISWARQSSQRGAFDAIFHRLGPKCRQQRVLFDFPFDHQCRDVDSFTNHPVQGQQGQQCIYELKESLRAQLPAYMIPRTITILDQLPLTDRGKVDRQALRQRIIEQERVATESESSADRRTVEYGSEIERILCDVFAEVLGLQSVDRESSFFSLGGHSLLAPRLVSRVSKRLECTATIRDLFDHPTPARLADRLLSKQSDSNTEANTSTDGKAQHFALDKVKYHDTLRDWGVESSEVGHLMPCTPFQEGVLSNSLAVPGDSGYLSVVRLGLQSQLDMEAIQLAWQKVVEREETLRTAFIPVAEDLSSVCITSSTFWQCIFNINSSEVRRLLCIEGRNSGVDRSALGFGHIPVSLILADVPTVCKARESGSTQLELTIHHALYDEAYFRWIIHELSREYHKVRLTKDYVPLRAPDTSVNRIPFSTFVSQLQEMPKESATSFWKGYLNGAPAACWPVARGLESGRITEIDEFSSRSLTWKGNMHDLAGARGVTPAAISRAAVALVVAEHSGVEDIVLGEVSSGRSITDGAAGFIAGPCISTHPIRICMQQRQGSRSSQHRLSFDQLVKHSLNSYLETVPYHQLGLPSIRRQSDAPDLLPFQVLFVYQQAFGFETDSREEASHDFKVQGGHLGRFEFPVVLQASCHPVTGHLSLQCMFDPTVLITEDIEWFLEHISQVLSSIADSPSQPNARLMVSDAEEAALTKLGYARDQTPELRLGTDSESVCAHDLISRQAMENPCKIAVQYEFSQFMTYGELDRESTKLSIVIRAFFNHLSKSARHEQPLVPISFDKGIDMVVTMLAVLKAGAAYIPLDISHSEQRLRMICQSAQAKLILWDGQKGFDKLHAIGHSSGATISTLDELSDAADGWGSTPRSGGKPNLSSLAYIIYTSGSTGVPKGVMVNHANLVSFMRSATKETYMSWTANRLQIASYAFDMSVSDIFPVLAVGGRVLLARQQSLWSDLAGWVDAFAVNQLMTTPTVADMMLSSALSDGFLLAHLRDVIVGGEAVKRDILDKAPTEMVFWVQYGPTETTVVVTGCMFRGPTYYQPVPYSQITTIGFPLPGCRVYILQPGTSNRVPIGVPGELCISGPQVTMGYRGGGDPSESPFVPDPFWAGQTMYRSRDIAKVHGDGMIEWVGRMDSQVKLRGLRIDLGEIESAARQLNGVQSCAVVKLDLEDTETLLAFIEVAKSHQTHITPVTIQQHIAQNVPSYMVPAHVRLLDKPLPRAASDKLDRKEIHALAQKLVDNGDLLSSCTSRTPPADLRPSPGTLEETLASYWGTVLGVDQEVISLETPFSHLGGDSVRAISLLALLRRNNFQLNLTDLGSFSTIRSQAFKILCDVQPQKLPAYMQLTARSASRAAMVLIHPFFGQSSVFDHVVPALSEQYDIVQVSDPFFGKPNGPASLRDWAAHYLEALHVHLDQDRPVVLVGYSFGGLLVLEMARLLEITGKGSPFSTVIVDTRCYNPDQPFFKDEEERQTAADDAVRLFGPGQTRMIEEHFDKHAHIWENSACPDKYLGRSLYLATPEAVESGIVDWWRNQCPHIEVQRVECSHGEIFEPAMTGRVSALINEHCDLDFTSIEP</sequence>
<dbReference type="SMART" id="SM00823">
    <property type="entry name" value="PKS_PP"/>
    <property type="match status" value="5"/>
</dbReference>
<keyword evidence="9" id="KW-1185">Reference proteome</keyword>
<dbReference type="CDD" id="cd05918">
    <property type="entry name" value="A_NRPS_SidN3_like"/>
    <property type="match status" value="1"/>
</dbReference>
<dbReference type="FunFam" id="3.30.300.30:FF:000015">
    <property type="entry name" value="Nonribosomal peptide synthase SidD"/>
    <property type="match status" value="4"/>
</dbReference>
<accession>A0A5N6DRS4</accession>
<dbReference type="VEuPathDB" id="FungiDB:BDV34DRAFT_67284"/>
<feature type="domain" description="Carrier" evidence="7">
    <location>
        <begin position="4824"/>
        <end position="4898"/>
    </location>
</feature>
<dbReference type="NCBIfam" id="NF003417">
    <property type="entry name" value="PRK04813.1"/>
    <property type="match status" value="7"/>
</dbReference>
<dbReference type="InterPro" id="IPR000873">
    <property type="entry name" value="AMP-dep_synth/lig_dom"/>
</dbReference>
<dbReference type="Gene3D" id="3.40.50.980">
    <property type="match status" value="2"/>
</dbReference>
<dbReference type="PROSITE" id="PS00012">
    <property type="entry name" value="PHOSPHOPANTETHEINE"/>
    <property type="match status" value="3"/>
</dbReference>
<dbReference type="Gene3D" id="3.30.559.10">
    <property type="entry name" value="Chloramphenicol acetyltransferase-like domain"/>
    <property type="match status" value="7"/>
</dbReference>
<dbReference type="GO" id="GO:0044550">
    <property type="term" value="P:secondary metabolite biosynthetic process"/>
    <property type="evidence" value="ECO:0007669"/>
    <property type="project" value="UniProtKB-ARBA"/>
</dbReference>
<dbReference type="Pfam" id="PF00501">
    <property type="entry name" value="AMP-binding"/>
    <property type="match status" value="6"/>
</dbReference>
<gene>
    <name evidence="8" type="ORF">BDV34DRAFT_67284</name>
</gene>
<keyword evidence="5" id="KW-0677">Repeat</keyword>
<dbReference type="Gene3D" id="2.30.38.10">
    <property type="entry name" value="Luciferase, Domain 3"/>
    <property type="match status" value="1"/>
</dbReference>
<dbReference type="InterPro" id="IPR045851">
    <property type="entry name" value="AMP-bd_C_sf"/>
</dbReference>
<evidence type="ECO:0000256" key="5">
    <source>
        <dbReference type="ARBA" id="ARBA00022737"/>
    </source>
</evidence>
<dbReference type="InterPro" id="IPR006162">
    <property type="entry name" value="Ppantetheine_attach_site"/>
</dbReference>
<dbReference type="GO" id="GO:0044281">
    <property type="term" value="P:small molecule metabolic process"/>
    <property type="evidence" value="ECO:0007669"/>
    <property type="project" value="UniProtKB-ARBA"/>
</dbReference>
<dbReference type="InterPro" id="IPR010071">
    <property type="entry name" value="AA_adenyl_dom"/>
</dbReference>
<dbReference type="PROSITE" id="PS00455">
    <property type="entry name" value="AMP_BINDING"/>
    <property type="match status" value="6"/>
</dbReference>
<feature type="domain" description="Carrier" evidence="7">
    <location>
        <begin position="2090"/>
        <end position="2166"/>
    </location>
</feature>
<evidence type="ECO:0000256" key="6">
    <source>
        <dbReference type="ARBA" id="ARBA00029454"/>
    </source>
</evidence>
<dbReference type="OMA" id="YGPTETF"/>
<dbReference type="Gene3D" id="1.10.1200.10">
    <property type="entry name" value="ACP-like"/>
    <property type="match status" value="5"/>
</dbReference>